<organism evidence="1 2">
    <name type="scientific">Nocardiopsis ansamitocini</name>
    <dbReference type="NCBI Taxonomy" id="1670832"/>
    <lineage>
        <taxon>Bacteria</taxon>
        <taxon>Bacillati</taxon>
        <taxon>Actinomycetota</taxon>
        <taxon>Actinomycetes</taxon>
        <taxon>Streptosporangiales</taxon>
        <taxon>Nocardiopsidaceae</taxon>
        <taxon>Nocardiopsis</taxon>
    </lineage>
</organism>
<keyword evidence="2" id="KW-1185">Reference proteome</keyword>
<dbReference type="AlphaFoldDB" id="A0A9W6P500"/>
<dbReference type="Proteomes" id="UP001165092">
    <property type="component" value="Unassembled WGS sequence"/>
</dbReference>
<evidence type="ECO:0000313" key="2">
    <source>
        <dbReference type="Proteomes" id="UP001165092"/>
    </source>
</evidence>
<reference evidence="1" key="1">
    <citation type="submission" date="2023-02" db="EMBL/GenBank/DDBJ databases">
        <title>Nocardiopsis ansamitocini NBRC 112285.</title>
        <authorList>
            <person name="Ichikawa N."/>
            <person name="Sato H."/>
            <person name="Tonouchi N."/>
        </authorList>
    </citation>
    <scope>NUCLEOTIDE SEQUENCE</scope>
    <source>
        <strain evidence="1">NBRC 112285</strain>
    </source>
</reference>
<evidence type="ECO:0000313" key="1">
    <source>
        <dbReference type="EMBL" id="GLU47202.1"/>
    </source>
</evidence>
<proteinExistence type="predicted"/>
<gene>
    <name evidence="1" type="ORF">Nans01_15530</name>
</gene>
<evidence type="ECO:0008006" key="3">
    <source>
        <dbReference type="Google" id="ProtNLM"/>
    </source>
</evidence>
<sequence length="94" mass="10244">MRDGCRTFGHTLLLAGRAPQRSGRSVGKAAGALGKVALMTKWEYATVPLLSHATKQILDNWGEDGWELVSVIPGPSVDGDPRNQQLVAYLKREK</sequence>
<accession>A0A9W6P500</accession>
<protein>
    <recommendedName>
        <fullName evidence="3">DUF4177 domain-containing protein</fullName>
    </recommendedName>
</protein>
<dbReference type="EMBL" id="BSQG01000002">
    <property type="protein sequence ID" value="GLU47202.1"/>
    <property type="molecule type" value="Genomic_DNA"/>
</dbReference>
<comment type="caution">
    <text evidence="1">The sequence shown here is derived from an EMBL/GenBank/DDBJ whole genome shotgun (WGS) entry which is preliminary data.</text>
</comment>
<name>A0A9W6P500_9ACTN</name>